<evidence type="ECO:0000313" key="10">
    <source>
        <dbReference type="EMBL" id="UVW35130.1"/>
    </source>
</evidence>
<keyword evidence="10" id="KW-0969">Cilium</keyword>
<evidence type="ECO:0000256" key="6">
    <source>
        <dbReference type="ARBA" id="ARBA00023163"/>
    </source>
</evidence>
<accession>A0ABY5TP50</accession>
<evidence type="ECO:0000256" key="2">
    <source>
        <dbReference type="ARBA" id="ARBA00017823"/>
    </source>
</evidence>
<keyword evidence="6" id="KW-0804">Transcription</keyword>
<dbReference type="EMBL" id="CP103416">
    <property type="protein sequence ID" value="UVW35130.1"/>
    <property type="molecule type" value="Genomic_DNA"/>
</dbReference>
<keyword evidence="11" id="KW-1185">Reference proteome</keyword>
<keyword evidence="10" id="KW-0966">Cell projection</keyword>
<evidence type="ECO:0000256" key="7">
    <source>
        <dbReference type="ARBA" id="ARBA00024739"/>
    </source>
</evidence>
<keyword evidence="10" id="KW-0282">Flagellum</keyword>
<dbReference type="Pfam" id="PF04316">
    <property type="entry name" value="FlgM"/>
    <property type="match status" value="1"/>
</dbReference>
<dbReference type="InterPro" id="IPR007412">
    <property type="entry name" value="FlgM"/>
</dbReference>
<evidence type="ECO:0000256" key="8">
    <source>
        <dbReference type="ARBA" id="ARBA00030117"/>
    </source>
</evidence>
<evidence type="ECO:0000256" key="3">
    <source>
        <dbReference type="ARBA" id="ARBA00022491"/>
    </source>
</evidence>
<sequence>MTDGISKISHSTIEVNNTADKVKDSKLTANSAADHASATKVAVGNDEVILSKAAESAMAAGDFDAAKVEDIKQALAEGSYPLDPRRIAESFVAIESMLGGN</sequence>
<dbReference type="InterPro" id="IPR035890">
    <property type="entry name" value="Anti-sigma-28_factor_FlgM_sf"/>
</dbReference>
<feature type="domain" description="Anti-sigma-28 factor FlgM C-terminal" evidence="9">
    <location>
        <begin position="50"/>
        <end position="91"/>
    </location>
</feature>
<keyword evidence="3" id="KW-0678">Repressor</keyword>
<dbReference type="NCBIfam" id="TIGR03824">
    <property type="entry name" value="FlgM_jcvi"/>
    <property type="match status" value="1"/>
</dbReference>
<dbReference type="SUPFAM" id="SSF101498">
    <property type="entry name" value="Anti-sigma factor FlgM"/>
    <property type="match status" value="1"/>
</dbReference>
<gene>
    <name evidence="10" type="primary">flgM</name>
    <name evidence="10" type="ORF">NYF23_00650</name>
</gene>
<evidence type="ECO:0000256" key="4">
    <source>
        <dbReference type="ARBA" id="ARBA00022795"/>
    </source>
</evidence>
<name>A0ABY5TP50_9GAMM</name>
<organism evidence="10 11">
    <name type="scientific">SAR92 clade bacterium H455</name>
    <dbReference type="NCBI Taxonomy" id="2974818"/>
    <lineage>
        <taxon>Bacteria</taxon>
        <taxon>Pseudomonadati</taxon>
        <taxon>Pseudomonadota</taxon>
        <taxon>Gammaproteobacteria</taxon>
        <taxon>Cellvibrionales</taxon>
        <taxon>Porticoccaceae</taxon>
        <taxon>SAR92 clade</taxon>
    </lineage>
</organism>
<proteinExistence type="inferred from homology"/>
<comment type="similarity">
    <text evidence="1">Belongs to the FlgM family.</text>
</comment>
<evidence type="ECO:0000256" key="1">
    <source>
        <dbReference type="ARBA" id="ARBA00005322"/>
    </source>
</evidence>
<evidence type="ECO:0000313" key="11">
    <source>
        <dbReference type="Proteomes" id="UP001059934"/>
    </source>
</evidence>
<evidence type="ECO:0000256" key="5">
    <source>
        <dbReference type="ARBA" id="ARBA00023015"/>
    </source>
</evidence>
<evidence type="ECO:0000259" key="9">
    <source>
        <dbReference type="Pfam" id="PF04316"/>
    </source>
</evidence>
<dbReference type="Proteomes" id="UP001059934">
    <property type="component" value="Chromosome"/>
</dbReference>
<protein>
    <recommendedName>
        <fullName evidence="2">Negative regulator of flagellin synthesis</fullName>
    </recommendedName>
    <alternativeName>
        <fullName evidence="8">Anti-sigma-28 factor</fullName>
    </alternativeName>
</protein>
<keyword evidence="4" id="KW-1005">Bacterial flagellum biogenesis</keyword>
<dbReference type="InterPro" id="IPR031316">
    <property type="entry name" value="FlgM_C"/>
</dbReference>
<comment type="function">
    <text evidence="7">Responsible for the coupling of flagellin expression to flagellar assembly by preventing expression of the flagellin genes when a component of the middle class of proteins is defective. It negatively regulates flagellar genes by inhibiting the activity of FliA by directly binding to FliA.</text>
</comment>
<reference evidence="10" key="1">
    <citation type="submission" date="2022-08" db="EMBL/GenBank/DDBJ databases">
        <title>Catabolic pathway analysis in culturable SAR92 clade bacteria reveals their overlooked roles in DMSP degradation in coastal seas.</title>
        <authorList>
            <person name="He X."/>
            <person name="Zhang X."/>
            <person name="Zhang Y."/>
        </authorList>
    </citation>
    <scope>NUCLEOTIDE SEQUENCE</scope>
    <source>
        <strain evidence="10">H455</strain>
    </source>
</reference>
<keyword evidence="5" id="KW-0805">Transcription regulation</keyword>